<feature type="repeat" description="ANK" evidence="3">
    <location>
        <begin position="238"/>
        <end position="270"/>
    </location>
</feature>
<feature type="repeat" description="ANK" evidence="3">
    <location>
        <begin position="72"/>
        <end position="104"/>
    </location>
</feature>
<dbReference type="SUPFAM" id="SSF48403">
    <property type="entry name" value="Ankyrin repeat"/>
    <property type="match status" value="1"/>
</dbReference>
<evidence type="ECO:0000256" key="2">
    <source>
        <dbReference type="ARBA" id="ARBA00023043"/>
    </source>
</evidence>
<dbReference type="InterPro" id="IPR036770">
    <property type="entry name" value="Ankyrin_rpt-contain_sf"/>
</dbReference>
<dbReference type="AlphaFoldDB" id="A0A232EQJ2"/>
<keyword evidence="2 3" id="KW-0040">ANK repeat</keyword>
<feature type="repeat" description="ANK" evidence="3">
    <location>
        <begin position="205"/>
        <end position="237"/>
    </location>
</feature>
<evidence type="ECO:0000313" key="5">
    <source>
        <dbReference type="Proteomes" id="UP000215335"/>
    </source>
</evidence>
<dbReference type="EMBL" id="NNAY01002768">
    <property type="protein sequence ID" value="OXU20608.1"/>
    <property type="molecule type" value="Genomic_DNA"/>
</dbReference>
<feature type="repeat" description="ANK" evidence="3">
    <location>
        <begin position="105"/>
        <end position="137"/>
    </location>
</feature>
<feature type="repeat" description="ANK" evidence="3">
    <location>
        <begin position="138"/>
        <end position="170"/>
    </location>
</feature>
<protein>
    <submittedName>
        <fullName evidence="4">Uncharacterized protein</fullName>
    </submittedName>
</protein>
<dbReference type="InterPro" id="IPR002110">
    <property type="entry name" value="Ankyrin_rpt"/>
</dbReference>
<feature type="repeat" description="ANK" evidence="3">
    <location>
        <begin position="171"/>
        <end position="204"/>
    </location>
</feature>
<evidence type="ECO:0000256" key="3">
    <source>
        <dbReference type="PROSITE-ProRule" id="PRU00023"/>
    </source>
</evidence>
<evidence type="ECO:0000313" key="4">
    <source>
        <dbReference type="EMBL" id="OXU20608.1"/>
    </source>
</evidence>
<keyword evidence="5" id="KW-1185">Reference proteome</keyword>
<gene>
    <name evidence="4" type="ORF">TSAR_011559</name>
</gene>
<organism evidence="4 5">
    <name type="scientific">Trichomalopsis sarcophagae</name>
    <dbReference type="NCBI Taxonomy" id="543379"/>
    <lineage>
        <taxon>Eukaryota</taxon>
        <taxon>Metazoa</taxon>
        <taxon>Ecdysozoa</taxon>
        <taxon>Arthropoda</taxon>
        <taxon>Hexapoda</taxon>
        <taxon>Insecta</taxon>
        <taxon>Pterygota</taxon>
        <taxon>Neoptera</taxon>
        <taxon>Endopterygota</taxon>
        <taxon>Hymenoptera</taxon>
        <taxon>Apocrita</taxon>
        <taxon>Proctotrupomorpha</taxon>
        <taxon>Chalcidoidea</taxon>
        <taxon>Pteromalidae</taxon>
        <taxon>Pteromalinae</taxon>
        <taxon>Trichomalopsis</taxon>
    </lineage>
</organism>
<name>A0A232EQJ2_9HYME</name>
<dbReference type="OrthoDB" id="448455at2759"/>
<dbReference type="Proteomes" id="UP000215335">
    <property type="component" value="Unassembled WGS sequence"/>
</dbReference>
<reference evidence="4 5" key="1">
    <citation type="journal article" date="2017" name="Curr. Biol.">
        <title>The Evolution of Venom by Co-option of Single-Copy Genes.</title>
        <authorList>
            <person name="Martinson E.O."/>
            <person name="Mrinalini"/>
            <person name="Kelkar Y.D."/>
            <person name="Chang C.H."/>
            <person name="Werren J.H."/>
        </authorList>
    </citation>
    <scope>NUCLEOTIDE SEQUENCE [LARGE SCALE GENOMIC DNA]</scope>
    <source>
        <strain evidence="4 5">Alberta</strain>
        <tissue evidence="4">Whole body</tissue>
    </source>
</reference>
<dbReference type="STRING" id="543379.A0A232EQJ2"/>
<dbReference type="SMART" id="SM00248">
    <property type="entry name" value="ANK"/>
    <property type="match status" value="7"/>
</dbReference>
<dbReference type="Gene3D" id="1.25.40.20">
    <property type="entry name" value="Ankyrin repeat-containing domain"/>
    <property type="match status" value="3"/>
</dbReference>
<keyword evidence="1" id="KW-0677">Repeat</keyword>
<accession>A0A232EQJ2</accession>
<feature type="repeat" description="ANK" evidence="3">
    <location>
        <begin position="39"/>
        <end position="71"/>
    </location>
</feature>
<dbReference type="PROSITE" id="PS50088">
    <property type="entry name" value="ANK_REPEAT"/>
    <property type="match status" value="7"/>
</dbReference>
<evidence type="ECO:0000256" key="1">
    <source>
        <dbReference type="ARBA" id="ARBA00022737"/>
    </source>
</evidence>
<dbReference type="Pfam" id="PF00023">
    <property type="entry name" value="Ank"/>
    <property type="match status" value="2"/>
</dbReference>
<proteinExistence type="predicted"/>
<dbReference type="Pfam" id="PF12796">
    <property type="entry name" value="Ank_2"/>
    <property type="match status" value="2"/>
</dbReference>
<dbReference type="PROSITE" id="PS50297">
    <property type="entry name" value="ANK_REP_REGION"/>
    <property type="match status" value="7"/>
</dbReference>
<comment type="caution">
    <text evidence="4">The sequence shown here is derived from an EMBL/GenBank/DDBJ whole genome shotgun (WGS) entry which is preliminary data.</text>
</comment>
<dbReference type="PANTHER" id="PTHR24171">
    <property type="entry name" value="ANKYRIN REPEAT DOMAIN-CONTAINING PROTEIN 39-RELATED"/>
    <property type="match status" value="1"/>
</dbReference>
<sequence>MNSAVWFATLNKFHAIGDFLIRNGVNVTRPIGRSSTLDNRATLIHIAAKSGKLHRVKLLLENGADLNAKDSWKRSVLHYTVDSDKAAVADYLITAGADINARDKNSISVLHHAVMKGAQNAIRVLLQRGVEIDAVDTRGWNALHLAIMTRNISIIEMLLKHGSSVNIRDVLTWTPLHFATFYTRNEQIVRMLLDHGAEIDAKSEDGRFPLYYAAMKKTPLIVKLLLSRGAKINETTEELETALHAACQESVASIANMLLHNGADVNITNTEGQVALSTAKTENGQTTAKTVIKHISRMEVANAFVNEENLNEIRNNNELHEFYNKCHEELEVMKNMVITEDCRASYFSILSQDLKTNAALLRNHELVQAFQKNQCWKKFPIYAEDLKYKFILAKDKTNALVTMEEYLSDAVDYRLPEILVQKIASYLDNKNFVNFVALSKFTQNREHIIF</sequence>